<accession>A0ABS7EUA3</accession>
<reference evidence="2 3" key="1">
    <citation type="submission" date="2021-08" db="EMBL/GenBank/DDBJ databases">
        <title>Muricauda profundi sp. nov., a marine bacterium isolated from deep seawater of the Mariana Trench.</title>
        <authorList>
            <person name="Wei Y."/>
        </authorList>
    </citation>
    <scope>NUCLEOTIDE SEQUENCE [LARGE SCALE GENOMIC DNA]</scope>
    <source>
        <strain evidence="2 3">W52</strain>
    </source>
</reference>
<evidence type="ECO:0000256" key="1">
    <source>
        <dbReference type="SAM" id="Phobius"/>
    </source>
</evidence>
<comment type="caution">
    <text evidence="2">The sequence shown here is derived from an EMBL/GenBank/DDBJ whole genome shotgun (WGS) entry which is preliminary data.</text>
</comment>
<name>A0ABS7EUA3_9FLAO</name>
<organism evidence="2 3">
    <name type="scientific">Flagellimonas abyssi</name>
    <dbReference type="NCBI Taxonomy" id="2864871"/>
    <lineage>
        <taxon>Bacteria</taxon>
        <taxon>Pseudomonadati</taxon>
        <taxon>Bacteroidota</taxon>
        <taxon>Flavobacteriia</taxon>
        <taxon>Flavobacteriales</taxon>
        <taxon>Flavobacteriaceae</taxon>
        <taxon>Flagellimonas</taxon>
    </lineage>
</organism>
<protein>
    <submittedName>
        <fullName evidence="2">Uncharacterized protein</fullName>
    </submittedName>
</protein>
<dbReference type="EMBL" id="JAHZSV010000026">
    <property type="protein sequence ID" value="MBW8201195.1"/>
    <property type="molecule type" value="Genomic_DNA"/>
</dbReference>
<keyword evidence="1" id="KW-1133">Transmembrane helix</keyword>
<feature type="transmembrane region" description="Helical" evidence="1">
    <location>
        <begin position="19"/>
        <end position="38"/>
    </location>
</feature>
<keyword evidence="1" id="KW-0812">Transmembrane</keyword>
<keyword evidence="1" id="KW-0472">Membrane</keyword>
<gene>
    <name evidence="2" type="ORF">K1F36_15320</name>
</gene>
<evidence type="ECO:0000313" key="2">
    <source>
        <dbReference type="EMBL" id="MBW8201195.1"/>
    </source>
</evidence>
<dbReference type="RefSeq" id="WP_220114634.1">
    <property type="nucleotide sequence ID" value="NZ_JAHZSV010000026.1"/>
</dbReference>
<dbReference type="Proteomes" id="UP001196136">
    <property type="component" value="Unassembled WGS sequence"/>
</dbReference>
<proteinExistence type="predicted"/>
<evidence type="ECO:0000313" key="3">
    <source>
        <dbReference type="Proteomes" id="UP001196136"/>
    </source>
</evidence>
<sequence length="56" mass="6499">MNRTIAPTSTMNRISSLDFLWGIAILDILLINIESFAYPNPLEKLWRTLTYKANKE</sequence>
<keyword evidence="3" id="KW-1185">Reference proteome</keyword>